<evidence type="ECO:0000313" key="2">
    <source>
        <dbReference type="EMBL" id="MEL4454869.1"/>
    </source>
</evidence>
<proteinExistence type="predicted"/>
<keyword evidence="1" id="KW-0732">Signal</keyword>
<dbReference type="Proteomes" id="UP001474120">
    <property type="component" value="Unassembled WGS sequence"/>
</dbReference>
<name>A0ABU9KXP2_9FLAO</name>
<protein>
    <recommendedName>
        <fullName evidence="4">DUF2092 domain-containing protein</fullName>
    </recommendedName>
</protein>
<dbReference type="RefSeq" id="WP_342158556.1">
    <property type="nucleotide sequence ID" value="NZ_JBCDNA010000001.1"/>
</dbReference>
<evidence type="ECO:0000256" key="1">
    <source>
        <dbReference type="SAM" id="SignalP"/>
    </source>
</evidence>
<evidence type="ECO:0000313" key="3">
    <source>
        <dbReference type="Proteomes" id="UP001474120"/>
    </source>
</evidence>
<sequence length="302" mass="34212">MKYPKYLLTALLIIPALCFAQAEQQFNGVNMKESLSTVQTKLKDIAAASKVITVQHTVFPLAKDKEQHLVCSDVKTATGTISKAVFTFADNQLTNIEARGNVQQSLAAKLKDTAINYMDYEIYQKQKLFINPKKDIAWILTDEALFSHLFTWENPVLDTAEGLALPNTGLVPAFLQMGATFEELESSLEANSTFTLKEALDGSDPNAQYQINCFGVNYLGFPRKAEARFGDDKLNVVWILLGKAEEDRVRHALIKQYGPAIYKDDVWEVFHNWQVALRKDKPEILLMEQEISLDYKKSYFKQ</sequence>
<keyword evidence="3" id="KW-1185">Reference proteome</keyword>
<dbReference type="EMBL" id="JBCDNA010000001">
    <property type="protein sequence ID" value="MEL4454869.1"/>
    <property type="molecule type" value="Genomic_DNA"/>
</dbReference>
<organism evidence="2 3">
    <name type="scientific">Lutimonas vermicola</name>
    <dbReference type="NCBI Taxonomy" id="414288"/>
    <lineage>
        <taxon>Bacteria</taxon>
        <taxon>Pseudomonadati</taxon>
        <taxon>Bacteroidota</taxon>
        <taxon>Flavobacteriia</taxon>
        <taxon>Flavobacteriales</taxon>
        <taxon>Flavobacteriaceae</taxon>
        <taxon>Lutimonas</taxon>
    </lineage>
</organism>
<comment type="caution">
    <text evidence="2">The sequence shown here is derived from an EMBL/GenBank/DDBJ whole genome shotgun (WGS) entry which is preliminary data.</text>
</comment>
<feature type="signal peptide" evidence="1">
    <location>
        <begin position="1"/>
        <end position="22"/>
    </location>
</feature>
<reference evidence="2 3" key="1">
    <citation type="submission" date="2024-04" db="EMBL/GenBank/DDBJ databases">
        <title>whole genome sequencing of Lutimonas vermicola strain IMCC1616.</title>
        <authorList>
            <person name="Bae S.S."/>
        </authorList>
    </citation>
    <scope>NUCLEOTIDE SEQUENCE [LARGE SCALE GENOMIC DNA]</scope>
    <source>
        <strain evidence="2 3">IMCC1616</strain>
    </source>
</reference>
<feature type="chain" id="PRO_5046395405" description="DUF2092 domain-containing protein" evidence="1">
    <location>
        <begin position="23"/>
        <end position="302"/>
    </location>
</feature>
<gene>
    <name evidence="2" type="ORF">AABB81_03115</name>
</gene>
<accession>A0ABU9KXP2</accession>
<evidence type="ECO:0008006" key="4">
    <source>
        <dbReference type="Google" id="ProtNLM"/>
    </source>
</evidence>